<dbReference type="Proteomes" id="UP000789920">
    <property type="component" value="Unassembled WGS sequence"/>
</dbReference>
<sequence length="105" mass="12211">VLMRTNDLDKGPETDKLVWIGQSKDMFFEKYDDNNDEINLVASPRDYYFEHAISDVEDVENSNSKPSKQADQEKSNNLEEPYPKEPDNKGIKNVESDPIREIFNQ</sequence>
<accession>A0ACA9NX23</accession>
<feature type="non-terminal residue" evidence="1">
    <location>
        <position position="1"/>
    </location>
</feature>
<reference evidence="1" key="1">
    <citation type="submission" date="2021-06" db="EMBL/GenBank/DDBJ databases">
        <authorList>
            <person name="Kallberg Y."/>
            <person name="Tangrot J."/>
            <person name="Rosling A."/>
        </authorList>
    </citation>
    <scope>NUCLEOTIDE SEQUENCE</scope>
    <source>
        <strain evidence="1">MA461A</strain>
    </source>
</reference>
<protein>
    <submittedName>
        <fullName evidence="1">32960_t:CDS:1</fullName>
    </submittedName>
</protein>
<dbReference type="EMBL" id="CAJVQC010016762">
    <property type="protein sequence ID" value="CAG8679494.1"/>
    <property type="molecule type" value="Genomic_DNA"/>
</dbReference>
<feature type="non-terminal residue" evidence="1">
    <location>
        <position position="105"/>
    </location>
</feature>
<gene>
    <name evidence="1" type="ORF">RPERSI_LOCUS9044</name>
</gene>
<proteinExistence type="predicted"/>
<organism evidence="1 2">
    <name type="scientific">Racocetra persica</name>
    <dbReference type="NCBI Taxonomy" id="160502"/>
    <lineage>
        <taxon>Eukaryota</taxon>
        <taxon>Fungi</taxon>
        <taxon>Fungi incertae sedis</taxon>
        <taxon>Mucoromycota</taxon>
        <taxon>Glomeromycotina</taxon>
        <taxon>Glomeromycetes</taxon>
        <taxon>Diversisporales</taxon>
        <taxon>Gigasporaceae</taxon>
        <taxon>Racocetra</taxon>
    </lineage>
</organism>
<evidence type="ECO:0000313" key="1">
    <source>
        <dbReference type="EMBL" id="CAG8679494.1"/>
    </source>
</evidence>
<keyword evidence="2" id="KW-1185">Reference proteome</keyword>
<evidence type="ECO:0000313" key="2">
    <source>
        <dbReference type="Proteomes" id="UP000789920"/>
    </source>
</evidence>
<name>A0ACA9NX23_9GLOM</name>
<comment type="caution">
    <text evidence="1">The sequence shown here is derived from an EMBL/GenBank/DDBJ whole genome shotgun (WGS) entry which is preliminary data.</text>
</comment>